<proteinExistence type="predicted"/>
<dbReference type="Gene3D" id="3.40.50.300">
    <property type="entry name" value="P-loop containing nucleotide triphosphate hydrolases"/>
    <property type="match status" value="1"/>
</dbReference>
<gene>
    <name evidence="2" type="ORF">Pan241w_58980</name>
</gene>
<feature type="region of interest" description="Disordered" evidence="1">
    <location>
        <begin position="1"/>
        <end position="27"/>
    </location>
</feature>
<dbReference type="AlphaFoldDB" id="A0A517RPF7"/>
<evidence type="ECO:0008006" key="4">
    <source>
        <dbReference type="Google" id="ProtNLM"/>
    </source>
</evidence>
<accession>A0A517RPF7</accession>
<protein>
    <recommendedName>
        <fullName evidence="4">Terminase-like family protein</fullName>
    </recommendedName>
</protein>
<evidence type="ECO:0000313" key="2">
    <source>
        <dbReference type="EMBL" id="QDT45770.1"/>
    </source>
</evidence>
<reference evidence="2 3" key="1">
    <citation type="submission" date="2019-02" db="EMBL/GenBank/DDBJ databases">
        <title>Deep-cultivation of Planctomycetes and their phenomic and genomic characterization uncovers novel biology.</title>
        <authorList>
            <person name="Wiegand S."/>
            <person name="Jogler M."/>
            <person name="Boedeker C."/>
            <person name="Pinto D."/>
            <person name="Vollmers J."/>
            <person name="Rivas-Marin E."/>
            <person name="Kohn T."/>
            <person name="Peeters S.H."/>
            <person name="Heuer A."/>
            <person name="Rast P."/>
            <person name="Oberbeckmann S."/>
            <person name="Bunk B."/>
            <person name="Jeske O."/>
            <person name="Meyerdierks A."/>
            <person name="Storesund J.E."/>
            <person name="Kallscheuer N."/>
            <person name="Luecker S."/>
            <person name="Lage O.M."/>
            <person name="Pohl T."/>
            <person name="Merkel B.J."/>
            <person name="Hornburger P."/>
            <person name="Mueller R.-W."/>
            <person name="Bruemmer F."/>
            <person name="Labrenz M."/>
            <person name="Spormann A.M."/>
            <person name="Op den Camp H."/>
            <person name="Overmann J."/>
            <person name="Amann R."/>
            <person name="Jetten M.S.M."/>
            <person name="Mascher T."/>
            <person name="Medema M.H."/>
            <person name="Devos D.P."/>
            <person name="Kaster A.-K."/>
            <person name="Ovreas L."/>
            <person name="Rohde M."/>
            <person name="Galperin M.Y."/>
            <person name="Jogler C."/>
        </authorList>
    </citation>
    <scope>NUCLEOTIDE SEQUENCE [LARGE SCALE GENOMIC DNA]</scope>
    <source>
        <strain evidence="2 3">Pan241w</strain>
    </source>
</reference>
<dbReference type="InterPro" id="IPR027417">
    <property type="entry name" value="P-loop_NTPase"/>
</dbReference>
<dbReference type="Proteomes" id="UP000317171">
    <property type="component" value="Chromosome"/>
</dbReference>
<evidence type="ECO:0000313" key="3">
    <source>
        <dbReference type="Proteomes" id="UP000317171"/>
    </source>
</evidence>
<evidence type="ECO:0000256" key="1">
    <source>
        <dbReference type="SAM" id="MobiDB-lite"/>
    </source>
</evidence>
<dbReference type="EMBL" id="CP036269">
    <property type="protein sequence ID" value="QDT45770.1"/>
    <property type="molecule type" value="Genomic_DNA"/>
</dbReference>
<dbReference type="Gene3D" id="3.30.420.240">
    <property type="match status" value="1"/>
</dbReference>
<dbReference type="KEGG" id="gaz:Pan241w_58980"/>
<organism evidence="2 3">
    <name type="scientific">Gimesia alba</name>
    <dbReference type="NCBI Taxonomy" id="2527973"/>
    <lineage>
        <taxon>Bacteria</taxon>
        <taxon>Pseudomonadati</taxon>
        <taxon>Planctomycetota</taxon>
        <taxon>Planctomycetia</taxon>
        <taxon>Planctomycetales</taxon>
        <taxon>Planctomycetaceae</taxon>
        <taxon>Gimesia</taxon>
    </lineage>
</organism>
<sequence length="570" mass="64128">MVKRLAASSKGSMLDLEREQRTRAQQKQKKTELMQAIDQARVGKIRPYVKFQWPAVQLDEWQWDILESLFDPTIRRVFVKGNTGCGKGAAAGIACCIYFHIWSDAKIIITRDSMKMAQKIAFGEVDKWWREMAIKPPGALQISGVYDNKQHSITLANPQHIEGFRGAHSPHVLFWFDEATAPNLEDKYKLANTQAKKFLALSNPSTLSGAFRDAFPIVEPDKTQTILDQYGKTRCITVSGWECTNVKEKCLEQPVAPVGGVEIAGTFYPHGTPIEKMHFDQCHPKIPGQTCYDEFMALLHDSDPLIRNVYALGKFPDQDPDKQVILPEWLVEPIRFWRRWNQLWLRASQGNHPLARKLLNGILPVEGFGLDVAASRYGDTSVLAVGGRYGIRAIHECQFSDTQQTMWWVLETALDYGIDLKQGAVPIAIDWGGGYGNAVGDPLKKLNVHVIEVHGNATSDLDSQKYANKRAELYGEAGRRLDPAGDFRMIPFGIPDNDRLKAELIAPAKIYSGHDGEKYYITPKGRRGADENFMGKTLREMLGRSPDRADAVVYCLCALRDQGRRRLIVA</sequence>
<name>A0A517RPF7_9PLAN</name>
<keyword evidence="3" id="KW-1185">Reference proteome</keyword>